<proteinExistence type="predicted"/>
<dbReference type="AlphaFoldDB" id="A0A9W6F8I4"/>
<organism evidence="2 3">
    <name type="scientific">Pleodorina starrii</name>
    <dbReference type="NCBI Taxonomy" id="330485"/>
    <lineage>
        <taxon>Eukaryota</taxon>
        <taxon>Viridiplantae</taxon>
        <taxon>Chlorophyta</taxon>
        <taxon>core chlorophytes</taxon>
        <taxon>Chlorophyceae</taxon>
        <taxon>CS clade</taxon>
        <taxon>Chlamydomonadales</taxon>
        <taxon>Volvocaceae</taxon>
        <taxon>Pleodorina</taxon>
    </lineage>
</organism>
<accession>A0A9W6F8I4</accession>
<evidence type="ECO:0000313" key="3">
    <source>
        <dbReference type="Proteomes" id="UP001165080"/>
    </source>
</evidence>
<name>A0A9W6F8I4_9CHLO</name>
<gene>
    <name evidence="2" type="primary">PLEST007549</name>
    <name evidence="2" type="ORF">PLESTB_001591100</name>
</gene>
<evidence type="ECO:0000313" key="2">
    <source>
        <dbReference type="EMBL" id="GLC60253.1"/>
    </source>
</evidence>
<evidence type="ECO:0000256" key="1">
    <source>
        <dbReference type="SAM" id="MobiDB-lite"/>
    </source>
</evidence>
<dbReference type="EMBL" id="BRXU01000033">
    <property type="protein sequence ID" value="GLC60253.1"/>
    <property type="molecule type" value="Genomic_DNA"/>
</dbReference>
<feature type="region of interest" description="Disordered" evidence="1">
    <location>
        <begin position="329"/>
        <end position="362"/>
    </location>
</feature>
<reference evidence="2 3" key="1">
    <citation type="journal article" date="2023" name="Commun. Biol.">
        <title>Reorganization of the ancestral sex-determining regions during the evolution of trioecy in Pleodorina starrii.</title>
        <authorList>
            <person name="Takahashi K."/>
            <person name="Suzuki S."/>
            <person name="Kawai-Toyooka H."/>
            <person name="Yamamoto K."/>
            <person name="Hamaji T."/>
            <person name="Ootsuki R."/>
            <person name="Yamaguchi H."/>
            <person name="Kawachi M."/>
            <person name="Higashiyama T."/>
            <person name="Nozaki H."/>
        </authorList>
    </citation>
    <scope>NUCLEOTIDE SEQUENCE [LARGE SCALE GENOMIC DNA]</scope>
    <source>
        <strain evidence="2 3">NIES-4479</strain>
    </source>
</reference>
<dbReference type="PANTHER" id="PTHR31350:SF29">
    <property type="entry name" value="PROTEIN SIRB1 N-TERMINAL DOMAIN-CONTAINING PROTEIN"/>
    <property type="match status" value="1"/>
</dbReference>
<protein>
    <recommendedName>
        <fullName evidence="4">Protein SirB1 N-terminal domain-containing protein</fullName>
    </recommendedName>
</protein>
<feature type="compositionally biased region" description="Low complexity" evidence="1">
    <location>
        <begin position="349"/>
        <end position="359"/>
    </location>
</feature>
<dbReference type="Proteomes" id="UP001165080">
    <property type="component" value="Unassembled WGS sequence"/>
</dbReference>
<feature type="compositionally biased region" description="Basic and acidic residues" evidence="1">
    <location>
        <begin position="69"/>
        <end position="85"/>
    </location>
</feature>
<sequence>MPLTVPQPFTRAPIWQKQRPAGGTVTPQRRARHQRPPAAPSRAHGSTSNDAPPGRRGRHPELLQLASEGSRRRSDCSGTSGREDANPASDAIDAVAEQPRPEQVDERYRRADYSDVFQFESRQSYARCISGGEPRRRLAEAALHVTAEDDAIASHSTVRFPVAAWMDRIEQLVEGICRRDVRRAAAAAAAGAEAGAMAAVAAGAGGGRRDHDTVAAEAAAVLRVAERYLFEDVGFRMPEYGRSNLPANSLVDHPGVWEDCRLGYLHETLIRRVGHPACLGLLLGEVTTRLVARGVLPCAAAIDTRSYMLLPRAVPLPTLTRELLLGSETTSGAAPWPGGSETTGGGAGSSSSSTSSGGSSLAGLNTCTSEVLVEMLRHLKRSYWPFPWDSGVDAAYPHAVGSHGGFRSAAKAAMGDDVSAALAAIGKVAAWRLERGIWTSPGAGDLRRARAACERLVLLAGDQYPEERRDLAVLLLHCGDIAAARVEMRTYLETVSGGHMTTTSASTAAAVPAAAAAVPAAADPWVGPWAPGDQPGPDPFDLVLCRRLLEGLEGASSLGLEVAGEVAGEGEVAVEPLGLEAVLRAVPPWERSVQQAGSQRYLPLTW</sequence>
<evidence type="ECO:0008006" key="4">
    <source>
        <dbReference type="Google" id="ProtNLM"/>
    </source>
</evidence>
<dbReference type="PANTHER" id="PTHR31350">
    <property type="entry name" value="SI:DKEY-261L7.2"/>
    <property type="match status" value="1"/>
</dbReference>
<feature type="region of interest" description="Disordered" evidence="1">
    <location>
        <begin position="1"/>
        <end position="105"/>
    </location>
</feature>
<keyword evidence="3" id="KW-1185">Reference proteome</keyword>
<comment type="caution">
    <text evidence="2">The sequence shown here is derived from an EMBL/GenBank/DDBJ whole genome shotgun (WGS) entry which is preliminary data.</text>
</comment>